<dbReference type="SUPFAM" id="SSF52087">
    <property type="entry name" value="CRAL/TRIO domain"/>
    <property type="match status" value="1"/>
</dbReference>
<dbReference type="GO" id="GO:1902936">
    <property type="term" value="F:phosphatidylinositol bisphosphate binding"/>
    <property type="evidence" value="ECO:0007669"/>
    <property type="project" value="TreeGrafter"/>
</dbReference>
<gene>
    <name evidence="2" type="primary">TTPAL_10</name>
    <name evidence="2" type="ORF">NPIL_32541</name>
</gene>
<dbReference type="PROSITE" id="PS50191">
    <property type="entry name" value="CRAL_TRIO"/>
    <property type="match status" value="1"/>
</dbReference>
<dbReference type="InterPro" id="IPR036865">
    <property type="entry name" value="CRAL-TRIO_dom_sf"/>
</dbReference>
<protein>
    <submittedName>
        <fullName evidence="2">Alpha-tocopherol transfer protein-like</fullName>
    </submittedName>
</protein>
<dbReference type="Pfam" id="PF00650">
    <property type="entry name" value="CRAL_TRIO"/>
    <property type="match status" value="1"/>
</dbReference>
<dbReference type="PANTHER" id="PTHR10174">
    <property type="entry name" value="ALPHA-TOCOPHEROL TRANSFER PROTEIN-RELATED"/>
    <property type="match status" value="1"/>
</dbReference>
<dbReference type="GO" id="GO:0016020">
    <property type="term" value="C:membrane"/>
    <property type="evidence" value="ECO:0007669"/>
    <property type="project" value="TreeGrafter"/>
</dbReference>
<evidence type="ECO:0000313" key="3">
    <source>
        <dbReference type="Proteomes" id="UP000887013"/>
    </source>
</evidence>
<dbReference type="CDD" id="cd00170">
    <property type="entry name" value="SEC14"/>
    <property type="match status" value="1"/>
</dbReference>
<proteinExistence type="predicted"/>
<name>A0A8X6U5Y1_NEPPI</name>
<dbReference type="Gene3D" id="3.40.525.10">
    <property type="entry name" value="CRAL-TRIO lipid binding domain"/>
    <property type="match status" value="1"/>
</dbReference>
<dbReference type="OrthoDB" id="6419400at2759"/>
<dbReference type="PANTHER" id="PTHR10174:SF130">
    <property type="entry name" value="ALPHA-TOCOPHEROL TRANSFER PROTEIN-LIKE"/>
    <property type="match status" value="1"/>
</dbReference>
<keyword evidence="3" id="KW-1185">Reference proteome</keyword>
<dbReference type="Gene3D" id="1.20.5.1200">
    <property type="entry name" value="Alpha-tocopherol transfer"/>
    <property type="match status" value="1"/>
</dbReference>
<accession>A0A8X6U5Y1</accession>
<dbReference type="Proteomes" id="UP000887013">
    <property type="component" value="Unassembled WGS sequence"/>
</dbReference>
<evidence type="ECO:0000259" key="1">
    <source>
        <dbReference type="PROSITE" id="PS50191"/>
    </source>
</evidence>
<dbReference type="EMBL" id="BMAW01119451">
    <property type="protein sequence ID" value="GFT84664.1"/>
    <property type="molecule type" value="Genomic_DNA"/>
</dbReference>
<dbReference type="AlphaFoldDB" id="A0A8X6U5Y1"/>
<organism evidence="2 3">
    <name type="scientific">Nephila pilipes</name>
    <name type="common">Giant wood spider</name>
    <name type="synonym">Nephila maculata</name>
    <dbReference type="NCBI Taxonomy" id="299642"/>
    <lineage>
        <taxon>Eukaryota</taxon>
        <taxon>Metazoa</taxon>
        <taxon>Ecdysozoa</taxon>
        <taxon>Arthropoda</taxon>
        <taxon>Chelicerata</taxon>
        <taxon>Arachnida</taxon>
        <taxon>Araneae</taxon>
        <taxon>Araneomorphae</taxon>
        <taxon>Entelegynae</taxon>
        <taxon>Araneoidea</taxon>
        <taxon>Nephilidae</taxon>
        <taxon>Nephila</taxon>
    </lineage>
</organism>
<evidence type="ECO:0000313" key="2">
    <source>
        <dbReference type="EMBL" id="GFT84664.1"/>
    </source>
</evidence>
<sequence length="197" mass="23066">MFESFTEKYLSEFLSTNFINIVPKRSPDGCAIAILLLGKWNMKHLTFEKFMQLVIMHIMQLLRDQTSQINGLRILFDFKGTGLPLLNMCSPQNLYICNHMILNCLPIRIKGLHTIHGSFVLRLVWPIAKRILSHKIRDRVHFHSTFEDLFEYFPPSVLPTMYDGELLESDMEQGISWIRKANNEHRENTIEGQPNIY</sequence>
<reference evidence="2" key="1">
    <citation type="submission" date="2020-08" db="EMBL/GenBank/DDBJ databases">
        <title>Multicomponent nature underlies the extraordinary mechanical properties of spider dragline silk.</title>
        <authorList>
            <person name="Kono N."/>
            <person name="Nakamura H."/>
            <person name="Mori M."/>
            <person name="Yoshida Y."/>
            <person name="Ohtoshi R."/>
            <person name="Malay A.D."/>
            <person name="Moran D.A.P."/>
            <person name="Tomita M."/>
            <person name="Numata K."/>
            <person name="Arakawa K."/>
        </authorList>
    </citation>
    <scope>NUCLEOTIDE SEQUENCE</scope>
</reference>
<dbReference type="InterPro" id="IPR001251">
    <property type="entry name" value="CRAL-TRIO_dom"/>
</dbReference>
<feature type="domain" description="CRAL-TRIO" evidence="1">
    <location>
        <begin position="6"/>
        <end position="170"/>
    </location>
</feature>
<dbReference type="PRINTS" id="PR00180">
    <property type="entry name" value="CRETINALDHBP"/>
</dbReference>
<dbReference type="SMART" id="SM00516">
    <property type="entry name" value="SEC14"/>
    <property type="match status" value="1"/>
</dbReference>
<comment type="caution">
    <text evidence="2">The sequence shown here is derived from an EMBL/GenBank/DDBJ whole genome shotgun (WGS) entry which is preliminary data.</text>
</comment>